<evidence type="ECO:0000256" key="3">
    <source>
        <dbReference type="ARBA" id="ARBA00022485"/>
    </source>
</evidence>
<organism evidence="14 15">
    <name type="scientific">Mycolicibacterium aubagnense</name>
    <dbReference type="NCBI Taxonomy" id="319707"/>
    <lineage>
        <taxon>Bacteria</taxon>
        <taxon>Bacillati</taxon>
        <taxon>Actinomycetota</taxon>
        <taxon>Actinomycetes</taxon>
        <taxon>Mycobacteriales</taxon>
        <taxon>Mycobacteriaceae</taxon>
        <taxon>Mycolicibacterium</taxon>
    </lineage>
</organism>
<evidence type="ECO:0000256" key="7">
    <source>
        <dbReference type="ARBA" id="ARBA00023014"/>
    </source>
</evidence>
<evidence type="ECO:0000256" key="9">
    <source>
        <dbReference type="ARBA" id="ARBA00023125"/>
    </source>
</evidence>
<evidence type="ECO:0000256" key="11">
    <source>
        <dbReference type="ARBA" id="ARBA00023163"/>
    </source>
</evidence>
<evidence type="ECO:0000313" key="14">
    <source>
        <dbReference type="EMBL" id="BBX85251.1"/>
    </source>
</evidence>
<dbReference type="PANTHER" id="PTHR38839:SF5">
    <property type="entry name" value="TRANSCRIPTIONAL REGULATOR WHID"/>
    <property type="match status" value="1"/>
</dbReference>
<dbReference type="Proteomes" id="UP000465609">
    <property type="component" value="Chromosome"/>
</dbReference>
<evidence type="ECO:0000256" key="6">
    <source>
        <dbReference type="ARBA" id="ARBA00023004"/>
    </source>
</evidence>
<evidence type="ECO:0000256" key="10">
    <source>
        <dbReference type="ARBA" id="ARBA00023157"/>
    </source>
</evidence>
<evidence type="ECO:0000256" key="4">
    <source>
        <dbReference type="ARBA" id="ARBA00022490"/>
    </source>
</evidence>
<comment type="subcellular location">
    <subcellularLocation>
        <location evidence="1 12">Cytoplasm</location>
    </subcellularLocation>
</comment>
<dbReference type="HAMAP" id="MF_01479">
    <property type="entry name" value="WhiB"/>
    <property type="match status" value="1"/>
</dbReference>
<evidence type="ECO:0000256" key="1">
    <source>
        <dbReference type="ARBA" id="ARBA00004496"/>
    </source>
</evidence>
<keyword evidence="5 12" id="KW-0479">Metal-binding</keyword>
<feature type="binding site" evidence="12">
    <location>
        <position position="67"/>
    </location>
    <ligand>
        <name>[4Fe-4S] cluster</name>
        <dbReference type="ChEBI" id="CHEBI:49883"/>
    </ligand>
</feature>
<dbReference type="Pfam" id="PF02467">
    <property type="entry name" value="Whib"/>
    <property type="match status" value="1"/>
</dbReference>
<keyword evidence="6 12" id="KW-0408">Iron</keyword>
<gene>
    <name evidence="12" type="primary">whiB</name>
    <name evidence="14" type="ORF">MAUB_31240</name>
</gene>
<keyword evidence="3 12" id="KW-0004">4Fe-4S</keyword>
<evidence type="ECO:0000256" key="12">
    <source>
        <dbReference type="HAMAP-Rule" id="MF_01479"/>
    </source>
</evidence>
<dbReference type="EMBL" id="AP022577">
    <property type="protein sequence ID" value="BBX85251.1"/>
    <property type="molecule type" value="Genomic_DNA"/>
</dbReference>
<feature type="domain" description="4Fe-4S Wbl-type" evidence="13">
    <location>
        <begin position="33"/>
        <end position="97"/>
    </location>
</feature>
<keyword evidence="11 12" id="KW-0804">Transcription</keyword>
<keyword evidence="4 12" id="KW-0963">Cytoplasm</keyword>
<protein>
    <recommendedName>
        <fullName evidence="12">Transcriptional regulator WhiB</fullName>
    </recommendedName>
</protein>
<evidence type="ECO:0000313" key="15">
    <source>
        <dbReference type="Proteomes" id="UP000465609"/>
    </source>
</evidence>
<feature type="binding site" evidence="12">
    <location>
        <position position="64"/>
    </location>
    <ligand>
        <name>[4Fe-4S] cluster</name>
        <dbReference type="ChEBI" id="CHEBI:49883"/>
    </ligand>
</feature>
<comment type="similarity">
    <text evidence="2 12">Belongs to the WhiB family.</text>
</comment>
<dbReference type="InterPro" id="IPR034768">
    <property type="entry name" value="4FE4S_WBL"/>
</dbReference>
<dbReference type="PANTHER" id="PTHR38839">
    <property type="entry name" value="TRANSCRIPTIONAL REGULATOR WHID-RELATED"/>
    <property type="match status" value="1"/>
</dbReference>
<proteinExistence type="inferred from homology"/>
<evidence type="ECO:0000256" key="5">
    <source>
        <dbReference type="ARBA" id="ARBA00022723"/>
    </source>
</evidence>
<keyword evidence="15" id="KW-1185">Reference proteome</keyword>
<comment type="PTM">
    <text evidence="12">The Fe-S cluster can be nitrosylated by nitric oxide (NO).</text>
</comment>
<keyword evidence="7 12" id="KW-0411">Iron-sulfur</keyword>
<feature type="binding site" evidence="12">
    <location>
        <position position="34"/>
    </location>
    <ligand>
        <name>[4Fe-4S] cluster</name>
        <dbReference type="ChEBI" id="CHEBI:49883"/>
    </ligand>
</feature>
<evidence type="ECO:0000259" key="13">
    <source>
        <dbReference type="PROSITE" id="PS51674"/>
    </source>
</evidence>
<keyword evidence="10 12" id="KW-1015">Disulfide bond</keyword>
<evidence type="ECO:0000256" key="2">
    <source>
        <dbReference type="ARBA" id="ARBA00006597"/>
    </source>
</evidence>
<keyword evidence="8 12" id="KW-0805">Transcription regulation</keyword>
<comment type="cofactor">
    <cofactor evidence="12">
        <name>[4Fe-4S] cluster</name>
        <dbReference type="ChEBI" id="CHEBI:49883"/>
    </cofactor>
    <text evidence="12">Binds 1 [4Fe-4S] cluster per subunit. Following nitrosylation of the [4Fe-4S] cluster binds 1 [4Fe-8(NO)] cluster per subunit.</text>
</comment>
<sequence length="128" mass="14515">MQANMTGSRTTLPLPMPTVRPVADEWEWQIQARCRTADTNIFFHPDDERGLARRRRVEQAKQICSTCPVIVQCANFAMRGREPYGTWGGVSETDRMQILDIRSRRSATGLAHAARRAAREAKLDRVSS</sequence>
<dbReference type="PROSITE" id="PS51674">
    <property type="entry name" value="4FE4S_WBL"/>
    <property type="match status" value="1"/>
</dbReference>
<keyword evidence="9 12" id="KW-0238">DNA-binding</keyword>
<comment type="function">
    <text evidence="12">Acts as a transcriptional regulator. Probably redox-responsive. The apo- but not holo-form probably binds DNA.</text>
</comment>
<evidence type="ECO:0000256" key="8">
    <source>
        <dbReference type="ARBA" id="ARBA00023015"/>
    </source>
</evidence>
<comment type="PTM">
    <text evidence="12">Upon Fe-S cluster removal intramolecular disulfide bonds are formed.</text>
</comment>
<name>A0ABM7IEW7_9MYCO</name>
<dbReference type="InterPro" id="IPR003482">
    <property type="entry name" value="Whib"/>
</dbReference>
<accession>A0ABM7IEW7</accession>
<reference evidence="14 15" key="1">
    <citation type="journal article" date="2019" name="Emerg. Microbes Infect.">
        <title>Comprehensive subspecies identification of 175 nontuberculous mycobacteria species based on 7547 genomic profiles.</title>
        <authorList>
            <person name="Matsumoto Y."/>
            <person name="Kinjo T."/>
            <person name="Motooka D."/>
            <person name="Nabeya D."/>
            <person name="Jung N."/>
            <person name="Uechi K."/>
            <person name="Horii T."/>
            <person name="Iida T."/>
            <person name="Fujita J."/>
            <person name="Nakamura S."/>
        </authorList>
    </citation>
    <scope>NUCLEOTIDE SEQUENCE [LARGE SCALE GENOMIC DNA]</scope>
    <source>
        <strain evidence="14 15">JCM 15296</strain>
    </source>
</reference>
<feature type="binding site" evidence="12">
    <location>
        <position position="73"/>
    </location>
    <ligand>
        <name>[4Fe-4S] cluster</name>
        <dbReference type="ChEBI" id="CHEBI:49883"/>
    </ligand>
</feature>